<name>A0ABU5XML8_9MYCO</name>
<comment type="caution">
    <text evidence="4">The sequence shown here is derived from an EMBL/GenBank/DDBJ whole genome shotgun (WGS) entry which is preliminary data.</text>
</comment>
<reference evidence="4 5" key="1">
    <citation type="submission" date="2023-12" db="EMBL/GenBank/DDBJ databases">
        <title>Description of new species of Mycobacterium terrae complex isolated from sewage at the Sao Paulo Zoological Park Foundation in Brazil.</title>
        <authorList>
            <person name="Romagnoli C.L."/>
            <person name="Conceicao E.C."/>
            <person name="Machado E."/>
            <person name="Barreto L.B.P.F."/>
            <person name="Sharma A."/>
            <person name="Silva N.M."/>
            <person name="Marques L.E."/>
            <person name="Juliana M.A."/>
            <person name="Lourenco M.C.S."/>
            <person name="Digiampietri L.A."/>
            <person name="Suffys P.N."/>
            <person name="Viana-Niero C."/>
        </authorList>
    </citation>
    <scope>NUCLEOTIDE SEQUENCE [LARGE SCALE GENOMIC DNA]</scope>
    <source>
        <strain evidence="4 5">MYC098</strain>
    </source>
</reference>
<evidence type="ECO:0000256" key="1">
    <source>
        <dbReference type="ARBA" id="ARBA00023125"/>
    </source>
</evidence>
<keyword evidence="1 2" id="KW-0238">DNA-binding</keyword>
<protein>
    <submittedName>
        <fullName evidence="4">TetR family transcriptional regulator</fullName>
    </submittedName>
</protein>
<evidence type="ECO:0000313" key="5">
    <source>
        <dbReference type="Proteomes" id="UP001299596"/>
    </source>
</evidence>
<dbReference type="Proteomes" id="UP001299596">
    <property type="component" value="Unassembled WGS sequence"/>
</dbReference>
<evidence type="ECO:0000259" key="3">
    <source>
        <dbReference type="PROSITE" id="PS50977"/>
    </source>
</evidence>
<proteinExistence type="predicted"/>
<feature type="DNA-binding region" description="H-T-H motif" evidence="2">
    <location>
        <begin position="29"/>
        <end position="48"/>
    </location>
</feature>
<dbReference type="EMBL" id="JAYJJR010000017">
    <property type="protein sequence ID" value="MEB3023525.1"/>
    <property type="molecule type" value="Genomic_DNA"/>
</dbReference>
<dbReference type="RefSeq" id="WP_225405515.1">
    <property type="nucleotide sequence ID" value="NZ_JAYJJR010000017.1"/>
</dbReference>
<evidence type="ECO:0000256" key="2">
    <source>
        <dbReference type="PROSITE-ProRule" id="PRU00335"/>
    </source>
</evidence>
<evidence type="ECO:0000313" key="4">
    <source>
        <dbReference type="EMBL" id="MEB3023525.1"/>
    </source>
</evidence>
<dbReference type="PROSITE" id="PS50977">
    <property type="entry name" value="HTH_TETR_2"/>
    <property type="match status" value="1"/>
</dbReference>
<dbReference type="Pfam" id="PF00440">
    <property type="entry name" value="TetR_N"/>
    <property type="match status" value="1"/>
</dbReference>
<sequence length="193" mass="20358">MPMPGKFTSDDFVNAATRLILAGGPGAATATAVAHAVGAPSGSVYHRFPRRSDLLAAAWLTPLHRFHDEFFPVLAADGDPVEVGVEAARQLLQWSVDNSDSAALLARYSRSDFVGVDCSPTVLADADALDRHTYEALGAFLLRFPAQDRDRVLLAVVDAPLALVRRTLTSAGGPDAGTVELAADVARRLLAPA</sequence>
<feature type="domain" description="HTH tetR-type" evidence="3">
    <location>
        <begin position="6"/>
        <end position="66"/>
    </location>
</feature>
<accession>A0ABU5XML8</accession>
<dbReference type="Gene3D" id="1.10.357.10">
    <property type="entry name" value="Tetracycline Repressor, domain 2"/>
    <property type="match status" value="1"/>
</dbReference>
<organism evidence="4 5">
    <name type="scientific">[Mycobacterium] crassicus</name>
    <dbReference type="NCBI Taxonomy" id="2872309"/>
    <lineage>
        <taxon>Bacteria</taxon>
        <taxon>Bacillati</taxon>
        <taxon>Actinomycetota</taxon>
        <taxon>Actinomycetes</taxon>
        <taxon>Mycobacteriales</taxon>
        <taxon>Mycobacteriaceae</taxon>
        <taxon>Mycolicibacter</taxon>
    </lineage>
</organism>
<dbReference type="SUPFAM" id="SSF46689">
    <property type="entry name" value="Homeodomain-like"/>
    <property type="match status" value="1"/>
</dbReference>
<dbReference type="InterPro" id="IPR001647">
    <property type="entry name" value="HTH_TetR"/>
</dbReference>
<keyword evidence="5" id="KW-1185">Reference proteome</keyword>
<dbReference type="InterPro" id="IPR009057">
    <property type="entry name" value="Homeodomain-like_sf"/>
</dbReference>
<gene>
    <name evidence="4" type="ORF">K6T79_21095</name>
</gene>